<dbReference type="RefSeq" id="WP_095645432.1">
    <property type="nucleotide sequence ID" value="NZ_LMVP01000512.1"/>
</dbReference>
<dbReference type="Proteomes" id="UP000218164">
    <property type="component" value="Unassembled WGS sequence"/>
</dbReference>
<accession>A0A2A2HQL1</accession>
<keyword evidence="2" id="KW-1185">Reference proteome</keyword>
<dbReference type="Gene3D" id="3.40.50.1220">
    <property type="entry name" value="TPP-binding domain"/>
    <property type="match status" value="1"/>
</dbReference>
<dbReference type="InterPro" id="IPR029035">
    <property type="entry name" value="DHS-like_NAD/FAD-binding_dom"/>
</dbReference>
<comment type="caution">
    <text evidence="1">The sequence shown here is derived from an EMBL/GenBank/DDBJ whole genome shotgun (WGS) entry which is preliminary data.</text>
</comment>
<organism evidence="1 2">
    <name type="scientific">Methanosarcina spelaei</name>
    <dbReference type="NCBI Taxonomy" id="1036679"/>
    <lineage>
        <taxon>Archaea</taxon>
        <taxon>Methanobacteriati</taxon>
        <taxon>Methanobacteriota</taxon>
        <taxon>Stenosarchaea group</taxon>
        <taxon>Methanomicrobia</taxon>
        <taxon>Methanosarcinales</taxon>
        <taxon>Methanosarcinaceae</taxon>
        <taxon>Methanosarcina</taxon>
    </lineage>
</organism>
<gene>
    <name evidence="1" type="ORF">ASJ81_09815</name>
</gene>
<name>A0A2A2HQL1_9EURY</name>
<sequence length="548" mass="63324">MKTLNDDIKIAFSLQSSPGVYALLLGSGTSRSAGIPTGWEVVVDLIEKVALIEGESSLTNPEKWYIEKYDESPDYAKLLDILTNTPAERTSLLRQYFEPDEHDLEEGLKVPTQAHRSIAKLVKYGYIRMILTTNFDRLLEKAIEGEGITPVVISTDDSMKGAMPYIHNQCTIIKLHGDYMDTRIKNTPEELANYSEALNKQLDRIFDEFGLIICGWSADWDNALRNALYRRENRRFSIYWTARGQLGDEATRLVTHLKAEKISIKGADEFFSTLSDNVEALTDFGASHPLSTDLAVAKVKKYLSEEKYSIKLHDLVIKELDRVCLELSSDRFETRPQSEITPELYIKRIHEYEELTSTLIKISTTVVYFDNGRCSSLIKRIIERIMQTQKFVGSSYLINLQRYPVFLLFNSIGLISIDSDNYNTLATVLLKTRYYGYSSHYDEKKSTLIDEFYTSQILEEFKKTELSQPENYIVKTIKSYVMEYLPDDKKYEDTFDIFEYLINLMYIDSKYKAPLSEKICAEGYRLAKKYYNSFYNDTYIRQQAHSNI</sequence>
<dbReference type="EMBL" id="LMVP01000512">
    <property type="protein sequence ID" value="PAV11554.1"/>
    <property type="molecule type" value="Genomic_DNA"/>
</dbReference>
<proteinExistence type="predicted"/>
<evidence type="ECO:0000313" key="1">
    <source>
        <dbReference type="EMBL" id="PAV11554.1"/>
    </source>
</evidence>
<dbReference type="AlphaFoldDB" id="A0A2A2HQL1"/>
<reference evidence="1 2" key="1">
    <citation type="journal article" date="2017" name="BMC Genomics">
        <title>Genomic analysis of methanogenic archaea reveals a shift towards energy conservation.</title>
        <authorList>
            <person name="Gilmore S.P."/>
            <person name="Henske J.K."/>
            <person name="Sexton J.A."/>
            <person name="Solomon K.V."/>
            <person name="Seppala S."/>
            <person name="Yoo J.I."/>
            <person name="Huyett L.M."/>
            <person name="Pressman A."/>
            <person name="Cogan J.Z."/>
            <person name="Kivenson V."/>
            <person name="Peng X."/>
            <person name="Tan Y."/>
            <person name="Valentine D.L."/>
            <person name="O'Malley M.A."/>
        </authorList>
    </citation>
    <scope>NUCLEOTIDE SEQUENCE [LARGE SCALE GENOMIC DNA]</scope>
    <source>
        <strain evidence="1 2">MC-15</strain>
    </source>
</reference>
<dbReference type="OrthoDB" id="112267at2157"/>
<protein>
    <submittedName>
        <fullName evidence="1">Uncharacterized protein</fullName>
    </submittedName>
</protein>
<dbReference type="Pfam" id="PF13289">
    <property type="entry name" value="SIR2_2"/>
    <property type="match status" value="1"/>
</dbReference>
<evidence type="ECO:0000313" key="2">
    <source>
        <dbReference type="Proteomes" id="UP000218164"/>
    </source>
</evidence>
<dbReference type="SUPFAM" id="SSF52467">
    <property type="entry name" value="DHS-like NAD/FAD-binding domain"/>
    <property type="match status" value="1"/>
</dbReference>